<feature type="binding site" evidence="10">
    <location>
        <begin position="134"/>
        <end position="136"/>
    </location>
    <ligand>
        <name>NAD(+)</name>
        <dbReference type="ChEBI" id="CHEBI:57540"/>
    </ligand>
</feature>
<dbReference type="GO" id="GO:0006089">
    <property type="term" value="P:lactate metabolic process"/>
    <property type="evidence" value="ECO:0007669"/>
    <property type="project" value="TreeGrafter"/>
</dbReference>
<dbReference type="InterPro" id="IPR015955">
    <property type="entry name" value="Lactate_DH/Glyco_Ohase_4_C"/>
</dbReference>
<gene>
    <name evidence="14" type="ORF">C447_12897</name>
</gene>
<feature type="binding site" evidence="9">
    <location>
        <position position="136"/>
    </location>
    <ligand>
        <name>substrate</name>
    </ligand>
</feature>
<dbReference type="Gene3D" id="3.40.50.720">
    <property type="entry name" value="NAD(P)-binding Rossmann-like Domain"/>
    <property type="match status" value="1"/>
</dbReference>
<evidence type="ECO:0000259" key="13">
    <source>
        <dbReference type="Pfam" id="PF02866"/>
    </source>
</evidence>
<evidence type="ECO:0000256" key="10">
    <source>
        <dbReference type="PIRSR" id="PIRSR000102-3"/>
    </source>
</evidence>
<keyword evidence="6 10" id="KW-0520">NAD</keyword>
<feature type="binding site" evidence="9">
    <location>
        <position position="95"/>
    </location>
    <ligand>
        <name>substrate</name>
    </ligand>
</feature>
<evidence type="ECO:0000313" key="14">
    <source>
        <dbReference type="EMBL" id="EMA37269.1"/>
    </source>
</evidence>
<evidence type="ECO:0000256" key="7">
    <source>
        <dbReference type="ARBA" id="ARBA00048313"/>
    </source>
</evidence>
<proteinExistence type="inferred from homology"/>
<dbReference type="EMBL" id="AOMB01000035">
    <property type="protein sequence ID" value="EMA37269.1"/>
    <property type="molecule type" value="Genomic_DNA"/>
</dbReference>
<evidence type="ECO:0000256" key="9">
    <source>
        <dbReference type="PIRSR" id="PIRSR000102-2"/>
    </source>
</evidence>
<feature type="binding site" evidence="10">
    <location>
        <position position="33"/>
    </location>
    <ligand>
        <name>NAD(+)</name>
        <dbReference type="ChEBI" id="CHEBI:57540"/>
    </ligand>
</feature>
<dbReference type="InterPro" id="IPR001236">
    <property type="entry name" value="Lactate/malate_DH_N"/>
</dbReference>
<dbReference type="SUPFAM" id="SSF51735">
    <property type="entry name" value="NAD(P)-binding Rossmann-fold domains"/>
    <property type="match status" value="1"/>
</dbReference>
<name>M0LY29_9EURY</name>
<dbReference type="SUPFAM" id="SSF56327">
    <property type="entry name" value="LDH C-terminal domain-like"/>
    <property type="match status" value="1"/>
</dbReference>
<comment type="similarity">
    <text evidence="2 11">Belongs to the LDH/MDH superfamily.</text>
</comment>
<feature type="binding site" evidence="9">
    <location>
        <position position="166"/>
    </location>
    <ligand>
        <name>substrate</name>
    </ligand>
</feature>
<dbReference type="GO" id="GO:0006099">
    <property type="term" value="P:tricarboxylic acid cycle"/>
    <property type="evidence" value="ECO:0007669"/>
    <property type="project" value="UniProtKB-KW"/>
</dbReference>
<feature type="domain" description="Lactate/malate dehydrogenase N-terminal" evidence="12">
    <location>
        <begin position="2"/>
        <end position="158"/>
    </location>
</feature>
<evidence type="ECO:0000256" key="8">
    <source>
        <dbReference type="PIRSR" id="PIRSR000102-1"/>
    </source>
</evidence>
<dbReference type="InterPro" id="IPR036291">
    <property type="entry name" value="NAD(P)-bd_dom_sf"/>
</dbReference>
<comment type="caution">
    <text evidence="14">The sequence shown here is derived from an EMBL/GenBank/DDBJ whole genome shotgun (WGS) entry which is preliminary data.</text>
</comment>
<comment type="catalytic activity">
    <reaction evidence="7">
        <text>(S)-malate + NAD(+) = oxaloacetate + NADH + H(+)</text>
        <dbReference type="Rhea" id="RHEA:21432"/>
        <dbReference type="ChEBI" id="CHEBI:15378"/>
        <dbReference type="ChEBI" id="CHEBI:15589"/>
        <dbReference type="ChEBI" id="CHEBI:16452"/>
        <dbReference type="ChEBI" id="CHEBI:57540"/>
        <dbReference type="ChEBI" id="CHEBI:57945"/>
        <dbReference type="EC" id="1.1.1.37"/>
    </reaction>
</comment>
<dbReference type="eggNOG" id="arCOG00246">
    <property type="taxonomic scope" value="Archaea"/>
</dbReference>
<keyword evidence="5 11" id="KW-0560">Oxidoreductase</keyword>
<protein>
    <recommendedName>
        <fullName evidence="3">malate dehydrogenase</fullName>
        <ecNumber evidence="3">1.1.1.37</ecNumber>
    </recommendedName>
</protein>
<sequence>MHVVIIGGASRIGSTVGYTLSGMDPDVEVTLVDIDEDAAWAHATDISHAKYHFSGTLERVSNSATDVGGAVRSTTPAGLEGLDPDLLVFNAAAPRPEEATDRGAREAELDRNLEIVDTVADQLRDLEPVPVLVVTNPVDRLTYRFWSVLDWPRARFIGYSLSEMARAADVVGRKLGEAGQNVHCPIMGEHGEHIVPVFSHARVDGEPVEIPESEYADIREYIRDIPFEIAESRGVQETSRWVTSAGVTRVIRTIAAGENETPICLSTPLAGEYGLRDVCLSVPVTLDENGVAEIHDWELSRSERRELATAYEAVRADVDGM</sequence>
<evidence type="ECO:0000313" key="15">
    <source>
        <dbReference type="Proteomes" id="UP000011566"/>
    </source>
</evidence>
<dbReference type="Pfam" id="PF02866">
    <property type="entry name" value="Ldh_1_C"/>
    <property type="match status" value="1"/>
</dbReference>
<organism evidence="14 15">
    <name type="scientific">Halococcus hamelinensis 100A6</name>
    <dbReference type="NCBI Taxonomy" id="1132509"/>
    <lineage>
        <taxon>Archaea</taxon>
        <taxon>Methanobacteriati</taxon>
        <taxon>Methanobacteriota</taxon>
        <taxon>Stenosarchaea group</taxon>
        <taxon>Halobacteria</taxon>
        <taxon>Halobacteriales</taxon>
        <taxon>Halococcaceae</taxon>
        <taxon>Halococcus</taxon>
    </lineage>
</organism>
<dbReference type="OrthoDB" id="2596at2157"/>
<dbReference type="AlphaFoldDB" id="M0LY29"/>
<dbReference type="PIRSF" id="PIRSF000102">
    <property type="entry name" value="Lac_mal_DH"/>
    <property type="match status" value="1"/>
</dbReference>
<feature type="binding site" evidence="9">
    <location>
        <position position="105"/>
    </location>
    <ligand>
        <name>substrate</name>
    </ligand>
</feature>
<evidence type="ECO:0000256" key="3">
    <source>
        <dbReference type="ARBA" id="ARBA00012995"/>
    </source>
</evidence>
<evidence type="ECO:0000256" key="4">
    <source>
        <dbReference type="ARBA" id="ARBA00022532"/>
    </source>
</evidence>
<dbReference type="EC" id="1.1.1.37" evidence="3"/>
<dbReference type="PATRIC" id="fig|1132509.6.peg.2978"/>
<dbReference type="PANTHER" id="PTHR43128">
    <property type="entry name" value="L-2-HYDROXYCARBOXYLATE DEHYDROGENASE (NAD(P)(+))"/>
    <property type="match status" value="1"/>
</dbReference>
<dbReference type="Pfam" id="PF00056">
    <property type="entry name" value="Ldh_1_N"/>
    <property type="match status" value="1"/>
</dbReference>
<dbReference type="GO" id="GO:0004459">
    <property type="term" value="F:L-lactate dehydrogenase (NAD+) activity"/>
    <property type="evidence" value="ECO:0007669"/>
    <property type="project" value="TreeGrafter"/>
</dbReference>
<evidence type="ECO:0000256" key="11">
    <source>
        <dbReference type="RuleBase" id="RU003369"/>
    </source>
</evidence>
<dbReference type="Proteomes" id="UP000011566">
    <property type="component" value="Unassembled WGS sequence"/>
</dbReference>
<accession>M0LY29</accession>
<dbReference type="PANTHER" id="PTHR43128:SF16">
    <property type="entry name" value="L-LACTATE DEHYDROGENASE"/>
    <property type="match status" value="1"/>
</dbReference>
<feature type="active site" description="Proton acceptor" evidence="8">
    <location>
        <position position="190"/>
    </location>
</feature>
<feature type="binding site" evidence="10">
    <location>
        <position position="112"/>
    </location>
    <ligand>
        <name>NAD(+)</name>
        <dbReference type="ChEBI" id="CHEBI:57540"/>
    </ligand>
</feature>
<dbReference type="RefSeq" id="WP_007694493.1">
    <property type="nucleotide sequence ID" value="NZ_AJRK01000195.1"/>
</dbReference>
<evidence type="ECO:0000256" key="5">
    <source>
        <dbReference type="ARBA" id="ARBA00023002"/>
    </source>
</evidence>
<evidence type="ECO:0000256" key="6">
    <source>
        <dbReference type="ARBA" id="ARBA00023027"/>
    </source>
</evidence>
<dbReference type="GO" id="GO:0030060">
    <property type="term" value="F:L-malate dehydrogenase (NAD+) activity"/>
    <property type="evidence" value="ECO:0007669"/>
    <property type="project" value="UniProtKB-EC"/>
</dbReference>
<reference evidence="14 15" key="1">
    <citation type="journal article" date="2014" name="PLoS Genet.">
        <title>Phylogenetically driven sequencing of extremely halophilic archaea reveals strategies for static and dynamic osmo-response.</title>
        <authorList>
            <person name="Becker E.A."/>
            <person name="Seitzer P.M."/>
            <person name="Tritt A."/>
            <person name="Larsen D."/>
            <person name="Krusor M."/>
            <person name="Yao A.I."/>
            <person name="Wu D."/>
            <person name="Madern D."/>
            <person name="Eisen J.A."/>
            <person name="Darling A.E."/>
            <person name="Facciotti M.T."/>
        </authorList>
    </citation>
    <scope>NUCLEOTIDE SEQUENCE [LARGE SCALE GENOMIC DNA]</scope>
    <source>
        <strain evidence="14 15">100A6</strain>
    </source>
</reference>
<dbReference type="Gene3D" id="3.90.110.10">
    <property type="entry name" value="Lactate dehydrogenase/glycoside hydrolase, family 4, C-terminal"/>
    <property type="match status" value="1"/>
</dbReference>
<comment type="function">
    <text evidence="1">Catalyzes the reversible oxidation of malate to oxaloacetate.</text>
</comment>
<dbReference type="InterPro" id="IPR022383">
    <property type="entry name" value="Lactate/malate_DH_C"/>
</dbReference>
<keyword evidence="15" id="KW-1185">Reference proteome</keyword>
<keyword evidence="4" id="KW-0816">Tricarboxylic acid cycle</keyword>
<evidence type="ECO:0000259" key="12">
    <source>
        <dbReference type="Pfam" id="PF00056"/>
    </source>
</evidence>
<evidence type="ECO:0000256" key="1">
    <source>
        <dbReference type="ARBA" id="ARBA00003966"/>
    </source>
</evidence>
<feature type="binding site" evidence="10">
    <location>
        <begin position="7"/>
        <end position="13"/>
    </location>
    <ligand>
        <name>NAD(+)</name>
        <dbReference type="ChEBI" id="CHEBI:57540"/>
    </ligand>
</feature>
<dbReference type="InterPro" id="IPR001557">
    <property type="entry name" value="L-lactate/malate_DH"/>
</dbReference>
<feature type="domain" description="Lactate/malate dehydrogenase C-terminal" evidence="13">
    <location>
        <begin position="164"/>
        <end position="317"/>
    </location>
</feature>
<evidence type="ECO:0000256" key="2">
    <source>
        <dbReference type="ARBA" id="ARBA00008104"/>
    </source>
</evidence>